<evidence type="ECO:0000256" key="3">
    <source>
        <dbReference type="ARBA" id="ARBA00022670"/>
    </source>
</evidence>
<feature type="domain" description="Peptidase A1" evidence="11">
    <location>
        <begin position="90"/>
        <end position="531"/>
    </location>
</feature>
<dbReference type="GO" id="GO:0006508">
    <property type="term" value="P:proteolysis"/>
    <property type="evidence" value="ECO:0007669"/>
    <property type="project" value="UniProtKB-KW"/>
</dbReference>
<dbReference type="GO" id="GO:0004190">
    <property type="term" value="F:aspartic-type endopeptidase activity"/>
    <property type="evidence" value="ECO:0007669"/>
    <property type="project" value="InterPro"/>
</dbReference>
<keyword evidence="4" id="KW-0812">Transmembrane</keyword>
<protein>
    <recommendedName>
        <fullName evidence="11">Peptidase A1 domain-containing protein</fullName>
    </recommendedName>
</protein>
<evidence type="ECO:0000259" key="11">
    <source>
        <dbReference type="PROSITE" id="PS51767"/>
    </source>
</evidence>
<dbReference type="InterPro" id="IPR021109">
    <property type="entry name" value="Peptidase_aspartic_dom_sf"/>
</dbReference>
<feature type="active site" evidence="9">
    <location>
        <position position="108"/>
    </location>
</feature>
<dbReference type="GO" id="GO:0016020">
    <property type="term" value="C:membrane"/>
    <property type="evidence" value="ECO:0007669"/>
    <property type="project" value="UniProtKB-SubCell"/>
</dbReference>
<dbReference type="EMBL" id="HBIO01015806">
    <property type="protein sequence ID" value="CAE0467337.1"/>
    <property type="molecule type" value="Transcribed_RNA"/>
</dbReference>
<sequence length="536" mass="59119">MNSLIAFFFLSQSFLLSISLFLFQFHLAAAQSLRKAKYEYQSTPTVTLALADADADADATDEILEPPAQVQVAVPKTSLSVPLFQSHNSYHVNMYIGSPPQRRLVIVDTGSRYLVFPCKPCRNCGKQHFSNDYFDPNISSTDVSNQCVNTSGSGSSSWIYNVRTGINTNTETDVDTNINIDIQQCTFQTSSRQQEVCDPRTGMCQFRQNYAEGSSISGYEMEDIVWFGTDNEEESMKIHMQYAVPLSFGCQTVETGMIARQFADGIIGLVEHDGNAVLDMMHDAGVIDHRAFSLCLSKKGGFLSLGGTALLNDDENENVAAAAAGTRHRHLETMQMEPLLKGSKYYAVQVEAVFLGELEIATKAEVANAFHSNKKGAVIDSGSTDSYLPKDLRDHFASAWMNHHKSVNNSGGGNTDLHQTYTNKMESYTREAFQKLPNLTIVLKSGYKWVIEPFSYMEEVRSNGSKVESSSASASDPINYTSDWPAGTETAPLLFINRLYWDEPSGGVFGSNAMVNHDILFDLENGTIGFAKANCN</sequence>
<dbReference type="InterPro" id="IPR032799">
    <property type="entry name" value="TAXi_C"/>
</dbReference>
<comment type="similarity">
    <text evidence="2">Belongs to the peptidase A1 family.</text>
</comment>
<evidence type="ECO:0000313" key="12">
    <source>
        <dbReference type="EMBL" id="CAE0467337.1"/>
    </source>
</evidence>
<accession>A0A7S3VAK6</accession>
<dbReference type="InterPro" id="IPR032861">
    <property type="entry name" value="TAXi_N"/>
</dbReference>
<dbReference type="InterPro" id="IPR001461">
    <property type="entry name" value="Aspartic_peptidase_A1"/>
</dbReference>
<dbReference type="SUPFAM" id="SSF50630">
    <property type="entry name" value="Acid proteases"/>
    <property type="match status" value="1"/>
</dbReference>
<dbReference type="PANTHER" id="PTHR13683:SF375">
    <property type="entry name" value="PEPTIDASE A1 DOMAIN-CONTAINING PROTEIN"/>
    <property type="match status" value="1"/>
</dbReference>
<keyword evidence="8" id="KW-0472">Membrane</keyword>
<reference evidence="12" key="1">
    <citation type="submission" date="2021-01" db="EMBL/GenBank/DDBJ databases">
        <authorList>
            <person name="Corre E."/>
            <person name="Pelletier E."/>
            <person name="Niang G."/>
            <person name="Scheremetjew M."/>
            <person name="Finn R."/>
            <person name="Kale V."/>
            <person name="Holt S."/>
            <person name="Cochrane G."/>
            <person name="Meng A."/>
            <person name="Brown T."/>
            <person name="Cohen L."/>
        </authorList>
    </citation>
    <scope>NUCLEOTIDE SEQUENCE</scope>
    <source>
        <strain evidence="12">MM31A-1</strain>
    </source>
</reference>
<dbReference type="PANTHER" id="PTHR13683">
    <property type="entry name" value="ASPARTYL PROTEASES"/>
    <property type="match status" value="1"/>
</dbReference>
<evidence type="ECO:0000256" key="7">
    <source>
        <dbReference type="ARBA" id="ARBA00022989"/>
    </source>
</evidence>
<name>A0A7S3VAK6_9STRA</name>
<dbReference type="Pfam" id="PF14541">
    <property type="entry name" value="TAXi_C"/>
    <property type="match status" value="1"/>
</dbReference>
<feature type="signal peptide" evidence="10">
    <location>
        <begin position="1"/>
        <end position="30"/>
    </location>
</feature>
<dbReference type="Pfam" id="PF14543">
    <property type="entry name" value="TAXi_N"/>
    <property type="match status" value="1"/>
</dbReference>
<keyword evidence="6" id="KW-0378">Hydrolase</keyword>
<keyword evidence="5 10" id="KW-0732">Signal</keyword>
<dbReference type="PROSITE" id="PS51767">
    <property type="entry name" value="PEPTIDASE_A1"/>
    <property type="match status" value="1"/>
</dbReference>
<proteinExistence type="inferred from homology"/>
<organism evidence="12">
    <name type="scientific">Chaetoceros debilis</name>
    <dbReference type="NCBI Taxonomy" id="122233"/>
    <lineage>
        <taxon>Eukaryota</taxon>
        <taxon>Sar</taxon>
        <taxon>Stramenopiles</taxon>
        <taxon>Ochrophyta</taxon>
        <taxon>Bacillariophyta</taxon>
        <taxon>Coscinodiscophyceae</taxon>
        <taxon>Chaetocerotophycidae</taxon>
        <taxon>Chaetocerotales</taxon>
        <taxon>Chaetocerotaceae</taxon>
        <taxon>Chaetoceros</taxon>
    </lineage>
</organism>
<evidence type="ECO:0000256" key="1">
    <source>
        <dbReference type="ARBA" id="ARBA00004370"/>
    </source>
</evidence>
<evidence type="ECO:0000256" key="9">
    <source>
        <dbReference type="PIRSR" id="PIRSR601461-1"/>
    </source>
</evidence>
<dbReference type="AlphaFoldDB" id="A0A7S3VAK6"/>
<feature type="chain" id="PRO_5031303335" description="Peptidase A1 domain-containing protein" evidence="10">
    <location>
        <begin position="31"/>
        <end position="536"/>
    </location>
</feature>
<dbReference type="Gene3D" id="2.40.70.10">
    <property type="entry name" value="Acid Proteases"/>
    <property type="match status" value="2"/>
</dbReference>
<evidence type="ECO:0000256" key="4">
    <source>
        <dbReference type="ARBA" id="ARBA00022692"/>
    </source>
</evidence>
<evidence type="ECO:0000256" key="10">
    <source>
        <dbReference type="SAM" id="SignalP"/>
    </source>
</evidence>
<evidence type="ECO:0000256" key="6">
    <source>
        <dbReference type="ARBA" id="ARBA00022801"/>
    </source>
</evidence>
<evidence type="ECO:0000256" key="5">
    <source>
        <dbReference type="ARBA" id="ARBA00022729"/>
    </source>
</evidence>
<comment type="subcellular location">
    <subcellularLocation>
        <location evidence="1">Membrane</location>
    </subcellularLocation>
</comment>
<keyword evidence="7" id="KW-1133">Transmembrane helix</keyword>
<dbReference type="InterPro" id="IPR033121">
    <property type="entry name" value="PEPTIDASE_A1"/>
</dbReference>
<keyword evidence="3" id="KW-0645">Protease</keyword>
<evidence type="ECO:0000256" key="2">
    <source>
        <dbReference type="ARBA" id="ARBA00007447"/>
    </source>
</evidence>
<gene>
    <name evidence="12" type="ORF">CDEB00056_LOCUS12189</name>
</gene>
<evidence type="ECO:0000256" key="8">
    <source>
        <dbReference type="ARBA" id="ARBA00023136"/>
    </source>
</evidence>
<feature type="active site" evidence="9">
    <location>
        <position position="380"/>
    </location>
</feature>